<dbReference type="RefSeq" id="WP_196415233.1">
    <property type="nucleotide sequence ID" value="NZ_JADQTO010000008.1"/>
</dbReference>
<sequence length="155" mass="17012">MPAPERAQRDISRLLNEAGHVLSNRLAAALAEIDLTPRTQCVLVHALEEERTQIQLAALAGVDKTTMVSTVDEMERRGLAERRPAASDRRARIIAVTEAGRRLAEEGQRIVDRVHGEALAAFDPARRDAFIDLLTELAGAISPTGPQPIRRPRGR</sequence>
<reference evidence="2" key="1">
    <citation type="submission" date="2020-11" db="EMBL/GenBank/DDBJ databases">
        <title>Isolation and identification of active actinomycetes.</title>
        <authorList>
            <person name="Sun X."/>
        </authorList>
    </citation>
    <scope>NUCLEOTIDE SEQUENCE</scope>
    <source>
        <strain evidence="2">NEAU-A11</strain>
    </source>
</reference>
<dbReference type="PRINTS" id="PR00598">
    <property type="entry name" value="HTHMARR"/>
</dbReference>
<dbReference type="GO" id="GO:0006950">
    <property type="term" value="P:response to stress"/>
    <property type="evidence" value="ECO:0007669"/>
    <property type="project" value="TreeGrafter"/>
</dbReference>
<evidence type="ECO:0000313" key="3">
    <source>
        <dbReference type="Proteomes" id="UP000598146"/>
    </source>
</evidence>
<proteinExistence type="predicted"/>
<dbReference type="GO" id="GO:0003700">
    <property type="term" value="F:DNA-binding transcription factor activity"/>
    <property type="evidence" value="ECO:0007669"/>
    <property type="project" value="InterPro"/>
</dbReference>
<keyword evidence="3" id="KW-1185">Reference proteome</keyword>
<organism evidence="2 3">
    <name type="scientific">Actinoplanes aureus</name>
    <dbReference type="NCBI Taxonomy" id="2792083"/>
    <lineage>
        <taxon>Bacteria</taxon>
        <taxon>Bacillati</taxon>
        <taxon>Actinomycetota</taxon>
        <taxon>Actinomycetes</taxon>
        <taxon>Micromonosporales</taxon>
        <taxon>Micromonosporaceae</taxon>
        <taxon>Actinoplanes</taxon>
    </lineage>
</organism>
<dbReference type="InterPro" id="IPR036388">
    <property type="entry name" value="WH-like_DNA-bd_sf"/>
</dbReference>
<dbReference type="InterPro" id="IPR039422">
    <property type="entry name" value="MarR/SlyA-like"/>
</dbReference>
<evidence type="ECO:0000259" key="1">
    <source>
        <dbReference type="PROSITE" id="PS50995"/>
    </source>
</evidence>
<dbReference type="InterPro" id="IPR036390">
    <property type="entry name" value="WH_DNA-bd_sf"/>
</dbReference>
<dbReference type="PANTHER" id="PTHR33164">
    <property type="entry name" value="TRANSCRIPTIONAL REGULATOR, MARR FAMILY"/>
    <property type="match status" value="1"/>
</dbReference>
<dbReference type="SUPFAM" id="SSF46785">
    <property type="entry name" value="Winged helix' DNA-binding domain"/>
    <property type="match status" value="1"/>
</dbReference>
<accession>A0A931CAB9</accession>
<dbReference type="PROSITE" id="PS50995">
    <property type="entry name" value="HTH_MARR_2"/>
    <property type="match status" value="1"/>
</dbReference>
<evidence type="ECO:0000313" key="2">
    <source>
        <dbReference type="EMBL" id="MBG0563438.1"/>
    </source>
</evidence>
<name>A0A931CAB9_9ACTN</name>
<feature type="domain" description="HTH marR-type" evidence="1">
    <location>
        <begin position="8"/>
        <end position="139"/>
    </location>
</feature>
<dbReference type="Pfam" id="PF12802">
    <property type="entry name" value="MarR_2"/>
    <property type="match status" value="1"/>
</dbReference>
<comment type="caution">
    <text evidence="2">The sequence shown here is derived from an EMBL/GenBank/DDBJ whole genome shotgun (WGS) entry which is preliminary data.</text>
</comment>
<dbReference type="InterPro" id="IPR000835">
    <property type="entry name" value="HTH_MarR-typ"/>
</dbReference>
<dbReference type="Gene3D" id="1.10.10.10">
    <property type="entry name" value="Winged helix-like DNA-binding domain superfamily/Winged helix DNA-binding domain"/>
    <property type="match status" value="1"/>
</dbReference>
<dbReference type="AlphaFoldDB" id="A0A931CAB9"/>
<dbReference type="PANTHER" id="PTHR33164:SF95">
    <property type="entry name" value="TRANSCRIPTIONAL REGULATOR"/>
    <property type="match status" value="1"/>
</dbReference>
<gene>
    <name evidence="2" type="ORF">I4J89_18485</name>
</gene>
<dbReference type="Proteomes" id="UP000598146">
    <property type="component" value="Unassembled WGS sequence"/>
</dbReference>
<dbReference type="EMBL" id="JADQTO010000008">
    <property type="protein sequence ID" value="MBG0563438.1"/>
    <property type="molecule type" value="Genomic_DNA"/>
</dbReference>
<protein>
    <submittedName>
        <fullName evidence="2">MarR family transcriptional regulator</fullName>
    </submittedName>
</protein>
<dbReference type="SMART" id="SM00347">
    <property type="entry name" value="HTH_MARR"/>
    <property type="match status" value="1"/>
</dbReference>